<dbReference type="PATRIC" id="fig|400092.3.peg.3229"/>
<dbReference type="EMBL" id="CP009621">
    <property type="protein sequence ID" value="AKD04127.1"/>
    <property type="molecule type" value="Genomic_DNA"/>
</dbReference>
<evidence type="ECO:0000313" key="2">
    <source>
        <dbReference type="Proteomes" id="UP000033109"/>
    </source>
</evidence>
<organism evidence="1 2">
    <name type="scientific">Pontibacter korlensis</name>
    <dbReference type="NCBI Taxonomy" id="400092"/>
    <lineage>
        <taxon>Bacteria</taxon>
        <taxon>Pseudomonadati</taxon>
        <taxon>Bacteroidota</taxon>
        <taxon>Cytophagia</taxon>
        <taxon>Cytophagales</taxon>
        <taxon>Hymenobacteraceae</taxon>
        <taxon>Pontibacter</taxon>
    </lineage>
</organism>
<dbReference type="RefSeq" id="WP_046311736.1">
    <property type="nucleotide sequence ID" value="NZ_CBCSCY010000025.1"/>
</dbReference>
<accession>A0A0E3UXC8</accession>
<reference evidence="1 2" key="1">
    <citation type="journal article" date="2015" name="Sci. Rep.">
        <title>Unraveling adaptation of Pontibacter korlensis to radiation and infertility in desert through complete genome and comparative transcriptomic analysis.</title>
        <authorList>
            <person name="Dai J."/>
            <person name="Dai W."/>
            <person name="Qiu C."/>
            <person name="Yang Z."/>
            <person name="Zhang Y."/>
            <person name="Zhou M."/>
            <person name="Zhang L."/>
            <person name="Fang C."/>
            <person name="Gao Q."/>
            <person name="Yang Q."/>
            <person name="Li X."/>
            <person name="Wang Z."/>
            <person name="Wang Z."/>
            <person name="Jia Z."/>
            <person name="Chen X."/>
        </authorList>
    </citation>
    <scope>NUCLEOTIDE SEQUENCE [LARGE SCALE GENOMIC DNA]</scope>
    <source>
        <strain evidence="1 2">X14-1T</strain>
    </source>
</reference>
<dbReference type="Proteomes" id="UP000033109">
    <property type="component" value="Chromosome"/>
</dbReference>
<dbReference type="AlphaFoldDB" id="A0A0E3UXC8"/>
<dbReference type="STRING" id="400092.PKOR_14775"/>
<sequence length="85" mass="9841">MSDNEFDILDELYFVTAYPDLKSTLSLTDDELCAALQYLIKQGYVKIHYPDRDTEHEFDEDVFGKQCHAYFFLATKAGLIVHNSI</sequence>
<dbReference type="HOGENOM" id="CLU_2535160_0_0_10"/>
<name>A0A0E3UXC8_9BACT</name>
<dbReference type="KEGG" id="pko:PKOR_14775"/>
<protein>
    <submittedName>
        <fullName evidence="1">Uncharacterized protein</fullName>
    </submittedName>
</protein>
<keyword evidence="2" id="KW-1185">Reference proteome</keyword>
<dbReference type="OrthoDB" id="981781at2"/>
<proteinExistence type="predicted"/>
<evidence type="ECO:0000313" key="1">
    <source>
        <dbReference type="EMBL" id="AKD04127.1"/>
    </source>
</evidence>
<gene>
    <name evidence="1" type="ORF">PKOR_14775</name>
</gene>